<sequence length="292" mass="32406">MLRKIFHNGRELRSGWRLLIFFLLIFALGYAARKGMERLVLPDGLHPVSIGVFDAVMLVVALIATAIMGRFEHRRLAAYGIPPVRQLFGRLFWAGVVWGLVMPSAIILLIFLSGGYHVHGLNVTGTGLLKFAGLWLLANLLIGLSEEITFRGYFLYTLADGIGFWPAAMINAVGFGALHYYTKPHERWEDWVAVTLLTIFITLALRRTGSLAFSIGMHAAFDFMFIYVFSGMNGGEFAVGRLLNAEFPGSIRVTGGLLGPEASWFCLLVATAAIVWLHLTYRQAKWPALAKD</sequence>
<dbReference type="PANTHER" id="PTHR39430:SF1">
    <property type="entry name" value="PROTEASE"/>
    <property type="match status" value="1"/>
</dbReference>
<feature type="transmembrane region" description="Helical" evidence="1">
    <location>
        <begin position="132"/>
        <end position="150"/>
    </location>
</feature>
<evidence type="ECO:0000313" key="3">
    <source>
        <dbReference type="EMBL" id="SPF33104.1"/>
    </source>
</evidence>
<dbReference type="OrthoDB" id="324900at2"/>
<protein>
    <submittedName>
        <fullName evidence="3">Putative Abortive infection protein</fullName>
    </submittedName>
</protein>
<name>A0A2U3K0A1_9BACT</name>
<feature type="transmembrane region" description="Helical" evidence="1">
    <location>
        <begin position="162"/>
        <end position="182"/>
    </location>
</feature>
<dbReference type="InterPro" id="IPR003675">
    <property type="entry name" value="Rce1/LyrA-like_dom"/>
</dbReference>
<evidence type="ECO:0000259" key="2">
    <source>
        <dbReference type="Pfam" id="PF02517"/>
    </source>
</evidence>
<keyword evidence="1" id="KW-0472">Membrane</keyword>
<gene>
    <name evidence="3" type="ORF">SBA1_1140016</name>
</gene>
<evidence type="ECO:0000256" key="1">
    <source>
        <dbReference type="SAM" id="Phobius"/>
    </source>
</evidence>
<organism evidence="3 4">
    <name type="scientific">Candidatus Sulfotelmatobacter kueseliae</name>
    <dbReference type="NCBI Taxonomy" id="2042962"/>
    <lineage>
        <taxon>Bacteria</taxon>
        <taxon>Pseudomonadati</taxon>
        <taxon>Acidobacteriota</taxon>
        <taxon>Terriglobia</taxon>
        <taxon>Terriglobales</taxon>
        <taxon>Candidatus Korobacteraceae</taxon>
        <taxon>Candidatus Sulfotelmatobacter</taxon>
    </lineage>
</organism>
<dbReference type="EMBL" id="OMOD01000018">
    <property type="protein sequence ID" value="SPF33104.1"/>
    <property type="molecule type" value="Genomic_DNA"/>
</dbReference>
<feature type="transmembrane region" description="Helical" evidence="1">
    <location>
        <begin position="212"/>
        <end position="230"/>
    </location>
</feature>
<keyword evidence="1" id="KW-1133">Transmembrane helix</keyword>
<feature type="domain" description="CAAX prenyl protease 2/Lysostaphin resistance protein A-like" evidence="2">
    <location>
        <begin position="131"/>
        <end position="224"/>
    </location>
</feature>
<accession>A0A2U3K0A1</accession>
<dbReference type="Proteomes" id="UP000238701">
    <property type="component" value="Unassembled WGS sequence"/>
</dbReference>
<proteinExistence type="predicted"/>
<dbReference type="AlphaFoldDB" id="A0A2U3K0A1"/>
<feature type="transmembrane region" description="Helical" evidence="1">
    <location>
        <begin position="47"/>
        <end position="71"/>
    </location>
</feature>
<dbReference type="Pfam" id="PF02517">
    <property type="entry name" value="Rce1-like"/>
    <property type="match status" value="1"/>
</dbReference>
<feature type="transmembrane region" description="Helical" evidence="1">
    <location>
        <begin position="188"/>
        <end position="205"/>
    </location>
</feature>
<dbReference type="GO" id="GO:0004175">
    <property type="term" value="F:endopeptidase activity"/>
    <property type="evidence" value="ECO:0007669"/>
    <property type="project" value="UniProtKB-ARBA"/>
</dbReference>
<feature type="transmembrane region" description="Helical" evidence="1">
    <location>
        <begin position="91"/>
        <end position="112"/>
    </location>
</feature>
<dbReference type="PANTHER" id="PTHR39430">
    <property type="entry name" value="MEMBRANE-ASSOCIATED PROTEASE-RELATED"/>
    <property type="match status" value="1"/>
</dbReference>
<keyword evidence="1" id="KW-0812">Transmembrane</keyword>
<evidence type="ECO:0000313" key="4">
    <source>
        <dbReference type="Proteomes" id="UP000238701"/>
    </source>
</evidence>
<feature type="transmembrane region" description="Helical" evidence="1">
    <location>
        <begin position="262"/>
        <end position="281"/>
    </location>
</feature>
<dbReference type="GO" id="GO:0080120">
    <property type="term" value="P:CAAX-box protein maturation"/>
    <property type="evidence" value="ECO:0007669"/>
    <property type="project" value="UniProtKB-ARBA"/>
</dbReference>
<reference evidence="4" key="1">
    <citation type="submission" date="2018-02" db="EMBL/GenBank/DDBJ databases">
        <authorList>
            <person name="Hausmann B."/>
        </authorList>
    </citation>
    <scope>NUCLEOTIDE SEQUENCE [LARGE SCALE GENOMIC DNA]</scope>
    <source>
        <strain evidence="4">Peat soil MAG SbA1</strain>
    </source>
</reference>